<evidence type="ECO:0000313" key="2">
    <source>
        <dbReference type="Proteomes" id="UP000306319"/>
    </source>
</evidence>
<protein>
    <submittedName>
        <fullName evidence="1">Uncharacterized protein</fullName>
    </submittedName>
</protein>
<dbReference type="Proteomes" id="UP000306319">
    <property type="component" value="Unassembled WGS sequence"/>
</dbReference>
<dbReference type="EMBL" id="SRYB01000015">
    <property type="protein sequence ID" value="TGY78270.1"/>
    <property type="molecule type" value="Genomic_DNA"/>
</dbReference>
<organism evidence="1 2">
    <name type="scientific">Lepagella muris</name>
    <dbReference type="NCBI Taxonomy" id="3032870"/>
    <lineage>
        <taxon>Bacteria</taxon>
        <taxon>Pseudomonadati</taxon>
        <taxon>Bacteroidota</taxon>
        <taxon>Bacteroidia</taxon>
        <taxon>Bacteroidales</taxon>
        <taxon>Muribaculaceae</taxon>
        <taxon>Lepagella</taxon>
    </lineage>
</organism>
<name>A0AC61RDC0_9BACT</name>
<evidence type="ECO:0000313" key="1">
    <source>
        <dbReference type="EMBL" id="TGY78270.1"/>
    </source>
</evidence>
<comment type="caution">
    <text evidence="1">The sequence shown here is derived from an EMBL/GenBank/DDBJ whole genome shotgun (WGS) entry which is preliminary data.</text>
</comment>
<accession>A0AC61RDC0</accession>
<sequence>MKKFKFSILQLFALFMCILPTACSDDDKPEIPDDPTIIQDYHFDLWVALDRHGGMGRDVQTLVRSLNSLDADQPEITFKGVGTEVNSILSLETILKGGYYYQVPVSGDRFAKYTITDNKIEVVKERRFKDNTYDTRKYTHAWISDNTLIIMAANGDANKIIWTKLNSDDMSIISEGTLDVKMPEGGEIYTTSGILTYRQSDNKLFYFYYAKTGGKRGKRVTPMMTAVIDPATMAVESDTPCFLDCEMVGTAYGELLQTTTFIDGNNNLYIACVTDDADGNEISHLLKIPAGSTSFDKNYDGFTAGGKLVSILYIGDNKALAYARDDKAGTGIDSFSHYYTVIDVVTKTSTPITYNGAALPYSSGRFSSRMAYVNHKAYIGVDAENQKPQIYIYDVKTNSTSLGATMASGYYFEQIRVVENVK</sequence>
<keyword evidence="2" id="KW-1185">Reference proteome</keyword>
<proteinExistence type="predicted"/>
<reference evidence="1" key="1">
    <citation type="submission" date="2019-04" db="EMBL/GenBank/DDBJ databases">
        <title>Microbes associate with the intestines of laboratory mice.</title>
        <authorList>
            <person name="Navarre W."/>
            <person name="Wong E."/>
            <person name="Huang K."/>
            <person name="Tropini C."/>
            <person name="Ng K."/>
            <person name="Yu B."/>
        </authorList>
    </citation>
    <scope>NUCLEOTIDE SEQUENCE</scope>
    <source>
        <strain evidence="1">NM04_E33</strain>
    </source>
</reference>
<gene>
    <name evidence="1" type="ORF">E5331_11260</name>
</gene>